<comment type="similarity">
    <text evidence="1">Belongs to the CoA-transferase III family.</text>
</comment>
<evidence type="ECO:0000256" key="1">
    <source>
        <dbReference type="ARBA" id="ARBA00008383"/>
    </source>
</evidence>
<gene>
    <name evidence="2" type="ORF">B0A50_08519</name>
</gene>
<evidence type="ECO:0008006" key="4">
    <source>
        <dbReference type="Google" id="ProtNLM"/>
    </source>
</evidence>
<dbReference type="EMBL" id="NAJL01000097">
    <property type="protein sequence ID" value="TKA21850.1"/>
    <property type="molecule type" value="Genomic_DNA"/>
</dbReference>
<dbReference type="Pfam" id="PF02515">
    <property type="entry name" value="CoA_transf_3"/>
    <property type="match status" value="1"/>
</dbReference>
<sequence>MDSHGTIGDGDRTQFDAMDAVTSIWQHLGLPKSGLNDLSLPGTGLGVPSSFKLGVLAQASIALSALSAALVHGQINDCDVPKVEVSLQRAIVEFDSHSFLTIDGRHLSSPRAPIGGLHKTSDGYIRIHDGFLVHRERLKKLLSCPGSDERVRIAAAVAQWTTIDLENAAIDAGLAVAGLRSYEQWGRLPQASAISHFPINIRKIASGRPSRPASLKPGATKCLQGLRVVEIDRVIAAPVAGRTLAAHGADVLWVTSTTLEDQPSLDRDFARGKRTIRLDLDNEQDRLKLDGLLTDASVFLQSYRPGSLARRGLSPERLTAHSKNGIICANLSAYGPTGPWSDRRGFDSLVQTCSGINVSEAAHYGSGETARTLPFQALDHASGFFLATGIAAALYKQVTEGGSYEVNVSLAGTMKFLRSLGQHEGASGFQCRQHLRQDDMPSDWLEQRDSEFGVMKAVRHSATIEGVDVGWDIMPRQLGSDQADWLE</sequence>
<dbReference type="Gene3D" id="3.40.50.10540">
    <property type="entry name" value="Crotonobetainyl-coa:carnitine coa-transferase, domain 1"/>
    <property type="match status" value="1"/>
</dbReference>
<dbReference type="AlphaFoldDB" id="A0A4U0TJ60"/>
<dbReference type="PANTHER" id="PTHR48228:SF4">
    <property type="entry name" value="BLR3030 PROTEIN"/>
    <property type="match status" value="1"/>
</dbReference>
<dbReference type="InterPro" id="IPR050509">
    <property type="entry name" value="CoA-transferase_III"/>
</dbReference>
<proteinExistence type="inferred from homology"/>
<name>A0A4U0TJ60_9PEZI</name>
<protein>
    <recommendedName>
        <fullName evidence="4">CoA-transferase family III</fullName>
    </recommendedName>
</protein>
<organism evidence="2 3">
    <name type="scientific">Salinomyces thailandicus</name>
    <dbReference type="NCBI Taxonomy" id="706561"/>
    <lineage>
        <taxon>Eukaryota</taxon>
        <taxon>Fungi</taxon>
        <taxon>Dikarya</taxon>
        <taxon>Ascomycota</taxon>
        <taxon>Pezizomycotina</taxon>
        <taxon>Dothideomycetes</taxon>
        <taxon>Dothideomycetidae</taxon>
        <taxon>Mycosphaerellales</taxon>
        <taxon>Teratosphaeriaceae</taxon>
        <taxon>Salinomyces</taxon>
    </lineage>
</organism>
<keyword evidence="3" id="KW-1185">Reference proteome</keyword>
<accession>A0A4U0TJ60</accession>
<evidence type="ECO:0000313" key="2">
    <source>
        <dbReference type="EMBL" id="TKA21850.1"/>
    </source>
</evidence>
<reference evidence="2 3" key="1">
    <citation type="submission" date="2017-03" db="EMBL/GenBank/DDBJ databases">
        <title>Genomes of endolithic fungi from Antarctica.</title>
        <authorList>
            <person name="Coleine C."/>
            <person name="Masonjones S."/>
            <person name="Stajich J.E."/>
        </authorList>
    </citation>
    <scope>NUCLEOTIDE SEQUENCE [LARGE SCALE GENOMIC DNA]</scope>
    <source>
        <strain evidence="2 3">CCFEE 6315</strain>
    </source>
</reference>
<dbReference type="InterPro" id="IPR023606">
    <property type="entry name" value="CoA-Trfase_III_dom_1_sf"/>
</dbReference>
<dbReference type="InterPro" id="IPR003673">
    <property type="entry name" value="CoA-Trfase_fam_III"/>
</dbReference>
<comment type="caution">
    <text evidence="2">The sequence shown here is derived from an EMBL/GenBank/DDBJ whole genome shotgun (WGS) entry which is preliminary data.</text>
</comment>
<dbReference type="OrthoDB" id="5863171at2759"/>
<dbReference type="GO" id="GO:0003824">
    <property type="term" value="F:catalytic activity"/>
    <property type="evidence" value="ECO:0007669"/>
    <property type="project" value="InterPro"/>
</dbReference>
<evidence type="ECO:0000313" key="3">
    <source>
        <dbReference type="Proteomes" id="UP000308549"/>
    </source>
</evidence>
<dbReference type="SUPFAM" id="SSF89796">
    <property type="entry name" value="CoA-transferase family III (CaiB/BaiF)"/>
    <property type="match status" value="2"/>
</dbReference>
<dbReference type="PANTHER" id="PTHR48228">
    <property type="entry name" value="SUCCINYL-COA--D-CITRAMALATE COA-TRANSFERASE"/>
    <property type="match status" value="1"/>
</dbReference>
<dbReference type="Proteomes" id="UP000308549">
    <property type="component" value="Unassembled WGS sequence"/>
</dbReference>